<feature type="transmembrane region" description="Helical" evidence="6">
    <location>
        <begin position="163"/>
        <end position="183"/>
    </location>
</feature>
<comment type="subcellular location">
    <subcellularLocation>
        <location evidence="1">Cell membrane</location>
        <topology evidence="1">Multi-pass membrane protein</topology>
    </subcellularLocation>
</comment>
<gene>
    <name evidence="8" type="ORF">CAP51_06515</name>
</gene>
<evidence type="ECO:0000313" key="9">
    <source>
        <dbReference type="Proteomes" id="UP000196536"/>
    </source>
</evidence>
<dbReference type="Gene3D" id="1.20.1250.20">
    <property type="entry name" value="MFS general substrate transporter like domains"/>
    <property type="match status" value="2"/>
</dbReference>
<proteinExistence type="predicted"/>
<dbReference type="PRINTS" id="PR01035">
    <property type="entry name" value="TCRTETA"/>
</dbReference>
<evidence type="ECO:0000256" key="6">
    <source>
        <dbReference type="SAM" id="Phobius"/>
    </source>
</evidence>
<feature type="transmembrane region" description="Helical" evidence="6">
    <location>
        <begin position="272"/>
        <end position="290"/>
    </location>
</feature>
<comment type="caution">
    <text evidence="8">The sequence shown here is derived from an EMBL/GenBank/DDBJ whole genome shotgun (WGS) entry which is preliminary data.</text>
</comment>
<accession>A0A1Z9YYY8</accession>
<reference evidence="8 9" key="1">
    <citation type="submission" date="2017-05" db="EMBL/GenBank/DDBJ databases">
        <title>Acinetobacter populi ANC 5415 (= PBJ7), whole genome shotgun sequencing project.</title>
        <authorList>
            <person name="Nemec A."/>
            <person name="Radolfova-Krizova L."/>
        </authorList>
    </citation>
    <scope>NUCLEOTIDE SEQUENCE [LARGE SCALE GENOMIC DNA]</scope>
    <source>
        <strain evidence="8 9">PBJ7</strain>
    </source>
</reference>
<dbReference type="GO" id="GO:0022857">
    <property type="term" value="F:transmembrane transporter activity"/>
    <property type="evidence" value="ECO:0007669"/>
    <property type="project" value="InterPro"/>
</dbReference>
<feature type="transmembrane region" description="Helical" evidence="6">
    <location>
        <begin position="239"/>
        <end position="260"/>
    </location>
</feature>
<feature type="transmembrane region" description="Helical" evidence="6">
    <location>
        <begin position="336"/>
        <end position="358"/>
    </location>
</feature>
<keyword evidence="2" id="KW-1003">Cell membrane</keyword>
<feature type="transmembrane region" description="Helical" evidence="6">
    <location>
        <begin position="204"/>
        <end position="227"/>
    </location>
</feature>
<feature type="transmembrane region" description="Helical" evidence="6">
    <location>
        <begin position="74"/>
        <end position="92"/>
    </location>
</feature>
<feature type="transmembrane region" description="Helical" evidence="6">
    <location>
        <begin position="12"/>
        <end position="34"/>
    </location>
</feature>
<dbReference type="InterPro" id="IPR020846">
    <property type="entry name" value="MFS_dom"/>
</dbReference>
<dbReference type="OrthoDB" id="2810795at2"/>
<name>A0A1Z9YYY8_9GAMM</name>
<keyword evidence="5 6" id="KW-0472">Membrane</keyword>
<organism evidence="8 9">
    <name type="scientific">Acinetobacter populi</name>
    <dbReference type="NCBI Taxonomy" id="1582270"/>
    <lineage>
        <taxon>Bacteria</taxon>
        <taxon>Pseudomonadati</taxon>
        <taxon>Pseudomonadota</taxon>
        <taxon>Gammaproteobacteria</taxon>
        <taxon>Moraxellales</taxon>
        <taxon>Moraxellaceae</taxon>
        <taxon>Acinetobacter</taxon>
    </lineage>
</organism>
<dbReference type="InterPro" id="IPR036259">
    <property type="entry name" value="MFS_trans_sf"/>
</dbReference>
<dbReference type="Proteomes" id="UP000196536">
    <property type="component" value="Unassembled WGS sequence"/>
</dbReference>
<dbReference type="PROSITE" id="PS50850">
    <property type="entry name" value="MFS"/>
    <property type="match status" value="1"/>
</dbReference>
<dbReference type="PANTHER" id="PTHR43124:SF3">
    <property type="entry name" value="CHLORAMPHENICOL EFFLUX PUMP RV0191"/>
    <property type="match status" value="1"/>
</dbReference>
<dbReference type="InterPro" id="IPR001958">
    <property type="entry name" value="Tet-R_TetA/multi-R_MdtG-like"/>
</dbReference>
<evidence type="ECO:0000256" key="1">
    <source>
        <dbReference type="ARBA" id="ARBA00004651"/>
    </source>
</evidence>
<dbReference type="PANTHER" id="PTHR43124">
    <property type="entry name" value="PURINE EFFLUX PUMP PBUE"/>
    <property type="match status" value="1"/>
</dbReference>
<dbReference type="InterPro" id="IPR050189">
    <property type="entry name" value="MFS_Efflux_Transporters"/>
</dbReference>
<feature type="domain" description="Major facilitator superfamily (MFS) profile" evidence="7">
    <location>
        <begin position="9"/>
        <end position="388"/>
    </location>
</feature>
<sequence>MQKSRSDLGVWALSVTAFAIGIAEFIVVGILPTISSALNVPLAQTGSLVGLYALALAIGTPIMVLLLSRFAKKTVLLALIMMFISGNVLAAISPNYDILLLGRVITAVAHGSFFAIGATVAVSMVAKERAGQAIALMFSGLTLAMVIGVPLGSLIGNSLNWRYPFYAVVLLGILSLLAIYLWVPTLKTGSAIAVAEQLKTLKSVPILTMMIITILGFGASFAAFTYITPILTEITRFSLSMANLLLVLFGIATLLGNIFGGRLVSRLGWASSTRWMLFALTLVLLLMGFLMQQQGFMLILLFVWGFLAFGVSPGFQSGMLTTAEKWTPKAIDFASGLNISAFNLGITLGEIFGSVFVGKGYLAYTPWIGVLLLILAQFPLKWLQHKNQN</sequence>
<dbReference type="AlphaFoldDB" id="A0A1Z9YYY8"/>
<evidence type="ECO:0000256" key="5">
    <source>
        <dbReference type="ARBA" id="ARBA00023136"/>
    </source>
</evidence>
<protein>
    <submittedName>
        <fullName evidence="8">MFS transporter</fullName>
    </submittedName>
</protein>
<evidence type="ECO:0000313" key="8">
    <source>
        <dbReference type="EMBL" id="OUY07413.1"/>
    </source>
</evidence>
<keyword evidence="9" id="KW-1185">Reference proteome</keyword>
<evidence type="ECO:0000256" key="3">
    <source>
        <dbReference type="ARBA" id="ARBA00022692"/>
    </source>
</evidence>
<dbReference type="InterPro" id="IPR011701">
    <property type="entry name" value="MFS"/>
</dbReference>
<feature type="transmembrane region" description="Helical" evidence="6">
    <location>
        <begin position="364"/>
        <end position="383"/>
    </location>
</feature>
<evidence type="ECO:0000256" key="2">
    <source>
        <dbReference type="ARBA" id="ARBA00022475"/>
    </source>
</evidence>
<dbReference type="SUPFAM" id="SSF103473">
    <property type="entry name" value="MFS general substrate transporter"/>
    <property type="match status" value="1"/>
</dbReference>
<keyword evidence="3 6" id="KW-0812">Transmembrane</keyword>
<feature type="transmembrane region" description="Helical" evidence="6">
    <location>
        <begin position="104"/>
        <end position="126"/>
    </location>
</feature>
<evidence type="ECO:0000259" key="7">
    <source>
        <dbReference type="PROSITE" id="PS50850"/>
    </source>
</evidence>
<feature type="transmembrane region" description="Helical" evidence="6">
    <location>
        <begin position="133"/>
        <end position="151"/>
    </location>
</feature>
<dbReference type="Pfam" id="PF07690">
    <property type="entry name" value="MFS_1"/>
    <property type="match status" value="1"/>
</dbReference>
<dbReference type="GO" id="GO:0005886">
    <property type="term" value="C:plasma membrane"/>
    <property type="evidence" value="ECO:0007669"/>
    <property type="project" value="UniProtKB-SubCell"/>
</dbReference>
<dbReference type="CDD" id="cd17324">
    <property type="entry name" value="MFS_NepI_like"/>
    <property type="match status" value="1"/>
</dbReference>
<feature type="transmembrane region" description="Helical" evidence="6">
    <location>
        <begin position="296"/>
        <end position="315"/>
    </location>
</feature>
<dbReference type="EMBL" id="NEXX01000002">
    <property type="protein sequence ID" value="OUY07413.1"/>
    <property type="molecule type" value="Genomic_DNA"/>
</dbReference>
<feature type="transmembrane region" description="Helical" evidence="6">
    <location>
        <begin position="46"/>
        <end position="67"/>
    </location>
</feature>
<keyword evidence="4 6" id="KW-1133">Transmembrane helix</keyword>
<dbReference type="RefSeq" id="WP_087619964.1">
    <property type="nucleotide sequence ID" value="NZ_JAKVJF010000010.1"/>
</dbReference>
<evidence type="ECO:0000256" key="4">
    <source>
        <dbReference type="ARBA" id="ARBA00022989"/>
    </source>
</evidence>